<comment type="caution">
    <text evidence="3">The sequence shown here is derived from an EMBL/GenBank/DDBJ whole genome shotgun (WGS) entry which is preliminary data.</text>
</comment>
<keyword evidence="2" id="KW-0472">Membrane</keyword>
<feature type="region of interest" description="Disordered" evidence="1">
    <location>
        <begin position="143"/>
        <end position="162"/>
    </location>
</feature>
<keyword evidence="2" id="KW-1133">Transmembrane helix</keyword>
<dbReference type="Proteomes" id="UP000033861">
    <property type="component" value="Unassembled WGS sequence"/>
</dbReference>
<gene>
    <name evidence="3" type="ORF">UW35_C0012G0021</name>
</gene>
<reference evidence="3 4" key="1">
    <citation type="journal article" date="2015" name="Nature">
        <title>rRNA introns, odd ribosomes, and small enigmatic genomes across a large radiation of phyla.</title>
        <authorList>
            <person name="Brown C.T."/>
            <person name="Hug L.A."/>
            <person name="Thomas B.C."/>
            <person name="Sharon I."/>
            <person name="Castelle C.J."/>
            <person name="Singh A."/>
            <person name="Wilkins M.J."/>
            <person name="Williams K.H."/>
            <person name="Banfield J.F."/>
        </authorList>
    </citation>
    <scope>NUCLEOTIDE SEQUENCE [LARGE SCALE GENOMIC DNA]</scope>
</reference>
<protein>
    <submittedName>
        <fullName evidence="3">Uncharacterized protein</fullName>
    </submittedName>
</protein>
<feature type="transmembrane region" description="Helical" evidence="2">
    <location>
        <begin position="114"/>
        <end position="136"/>
    </location>
</feature>
<sequence>METPPDQMETHLVPDPESGIIPAPEDELITQAEDKTEHIPFSPVESSEPFPPSQPETMSETFPPQDMDSTPPMNTMPPVETPPFEPTPSSEYTSSPVTPMDPEPRKESSGTLKIVLIAFALILVGTLVGVLAANFLPSMSPLPSAPPPPASETPSDLTPTSDIQTVDSIDYSFTVQIPSSWQIVSAGEFPYLFQYQAPDESTFEILVQDLAAGTTLLEYLALQDQIALTAFEGKPSKNVISSTEITVNGIAGIEREEEFLAAGLTGRTIYIPGKTKIYSLSFVPGSTIIPVISSQTYEAKQTIIDSFRLTGTEGTVSYTCPTTEFVDCLPDPSGVANPQCQPDFLSWAKANCPGFQGAAL</sequence>
<evidence type="ECO:0000256" key="1">
    <source>
        <dbReference type="SAM" id="MobiDB-lite"/>
    </source>
</evidence>
<feature type="compositionally biased region" description="Low complexity" evidence="1">
    <location>
        <begin position="87"/>
        <end position="98"/>
    </location>
</feature>
<evidence type="ECO:0000313" key="3">
    <source>
        <dbReference type="EMBL" id="KKT46548.1"/>
    </source>
</evidence>
<dbReference type="STRING" id="1618404.UW35_C0012G0021"/>
<feature type="region of interest" description="Disordered" evidence="1">
    <location>
        <begin position="1"/>
        <end position="107"/>
    </location>
</feature>
<organism evidence="3 4">
    <name type="scientific">Candidatus Collierbacteria bacterium GW2011_GWF2_44_15</name>
    <dbReference type="NCBI Taxonomy" id="1618404"/>
    <lineage>
        <taxon>Bacteria</taxon>
        <taxon>Candidatus Collieribacteriota</taxon>
    </lineage>
</organism>
<keyword evidence="2" id="KW-0812">Transmembrane</keyword>
<feature type="compositionally biased region" description="Polar residues" evidence="1">
    <location>
        <begin position="57"/>
        <end position="73"/>
    </location>
</feature>
<accession>A0A0G1HIX7</accession>
<evidence type="ECO:0000256" key="2">
    <source>
        <dbReference type="SAM" id="Phobius"/>
    </source>
</evidence>
<proteinExistence type="predicted"/>
<name>A0A0G1HIX7_9BACT</name>
<dbReference type="EMBL" id="LCHZ01000012">
    <property type="protein sequence ID" value="KKT46548.1"/>
    <property type="molecule type" value="Genomic_DNA"/>
</dbReference>
<evidence type="ECO:0000313" key="4">
    <source>
        <dbReference type="Proteomes" id="UP000033861"/>
    </source>
</evidence>
<dbReference type="AlphaFoldDB" id="A0A0G1HIX7"/>